<reference evidence="1" key="1">
    <citation type="journal article" date="2021" name="PeerJ">
        <title>Extensive microbial diversity within the chicken gut microbiome revealed by metagenomics and culture.</title>
        <authorList>
            <person name="Gilroy R."/>
            <person name="Ravi A."/>
            <person name="Getino M."/>
            <person name="Pursley I."/>
            <person name="Horton D.L."/>
            <person name="Alikhan N.F."/>
            <person name="Baker D."/>
            <person name="Gharbi K."/>
            <person name="Hall N."/>
            <person name="Watson M."/>
            <person name="Adriaenssens E.M."/>
            <person name="Foster-Nyarko E."/>
            <person name="Jarju S."/>
            <person name="Secka A."/>
            <person name="Antonio M."/>
            <person name="Oren A."/>
            <person name="Chaudhuri R.R."/>
            <person name="La Ragione R."/>
            <person name="Hildebrand F."/>
            <person name="Pallen M.J."/>
        </authorList>
    </citation>
    <scope>NUCLEOTIDE SEQUENCE</scope>
    <source>
        <strain evidence="1">ChiSjej5B23-15282</strain>
    </source>
</reference>
<dbReference type="Proteomes" id="UP000824243">
    <property type="component" value="Unassembled WGS sequence"/>
</dbReference>
<evidence type="ECO:0000313" key="2">
    <source>
        <dbReference type="Proteomes" id="UP000824243"/>
    </source>
</evidence>
<evidence type="ECO:0000313" key="1">
    <source>
        <dbReference type="EMBL" id="HIX49256.1"/>
    </source>
</evidence>
<protein>
    <submittedName>
        <fullName evidence="1">S24/S26 family peptidase</fullName>
    </submittedName>
</protein>
<dbReference type="InterPro" id="IPR036286">
    <property type="entry name" value="LexA/Signal_pep-like_sf"/>
</dbReference>
<proteinExistence type="predicted"/>
<dbReference type="AlphaFoldDB" id="A0A9D2AU70"/>
<comment type="caution">
    <text evidence="1">The sequence shown here is derived from an EMBL/GenBank/DDBJ whole genome shotgun (WGS) entry which is preliminary data.</text>
</comment>
<dbReference type="Gene3D" id="2.10.109.10">
    <property type="entry name" value="Umud Fragment, subunit A"/>
    <property type="match status" value="1"/>
</dbReference>
<name>A0A9D2AU70_9FIRM</name>
<dbReference type="EMBL" id="DXFA01000161">
    <property type="protein sequence ID" value="HIX49256.1"/>
    <property type="molecule type" value="Genomic_DNA"/>
</dbReference>
<sequence>MRNAHQVDTEEYLNAVSALIAEGREVTVPVRGGSMNPFLVDNRDCVLLVPVPERLRRGDIVLFRRSSGQYVLHRIVAVRRSRPGGHEPVYFMRGDAQEMTEGPVARAQVRALAARVMRQGRWLTDRDLRVLFFRHLWCRRYF</sequence>
<organism evidence="1 2">
    <name type="scientific">Candidatus Mediterraneibacter caccavium</name>
    <dbReference type="NCBI Taxonomy" id="2838661"/>
    <lineage>
        <taxon>Bacteria</taxon>
        <taxon>Bacillati</taxon>
        <taxon>Bacillota</taxon>
        <taxon>Clostridia</taxon>
        <taxon>Lachnospirales</taxon>
        <taxon>Lachnospiraceae</taxon>
        <taxon>Mediterraneibacter</taxon>
    </lineage>
</organism>
<dbReference type="SUPFAM" id="SSF51306">
    <property type="entry name" value="LexA/Signal peptidase"/>
    <property type="match status" value="1"/>
</dbReference>
<dbReference type="CDD" id="cd06462">
    <property type="entry name" value="Peptidase_S24_S26"/>
    <property type="match status" value="1"/>
</dbReference>
<reference evidence="1" key="2">
    <citation type="submission" date="2021-04" db="EMBL/GenBank/DDBJ databases">
        <authorList>
            <person name="Gilroy R."/>
        </authorList>
    </citation>
    <scope>NUCLEOTIDE SEQUENCE</scope>
    <source>
        <strain evidence="1">ChiSjej5B23-15282</strain>
    </source>
</reference>
<feature type="non-terminal residue" evidence="1">
    <location>
        <position position="142"/>
    </location>
</feature>
<gene>
    <name evidence="1" type="ORF">H9981_09660</name>
</gene>
<accession>A0A9D2AU70</accession>